<dbReference type="EMBL" id="JACHGO010000002">
    <property type="protein sequence ID" value="MBB5142653.1"/>
    <property type="molecule type" value="Genomic_DNA"/>
</dbReference>
<organism evidence="10 11">
    <name type="scientific">Desulfovibrio intestinalis</name>
    <dbReference type="NCBI Taxonomy" id="58621"/>
    <lineage>
        <taxon>Bacteria</taxon>
        <taxon>Pseudomonadati</taxon>
        <taxon>Thermodesulfobacteriota</taxon>
        <taxon>Desulfovibrionia</taxon>
        <taxon>Desulfovibrionales</taxon>
        <taxon>Desulfovibrionaceae</taxon>
        <taxon>Desulfovibrio</taxon>
    </lineage>
</organism>
<proteinExistence type="inferred from homology"/>
<dbReference type="PRINTS" id="PR00164">
    <property type="entry name" value="ABC2TRNSPORT"/>
</dbReference>
<keyword evidence="11" id="KW-1185">Reference proteome</keyword>
<comment type="caution">
    <text evidence="10">The sequence shown here is derived from an EMBL/GenBank/DDBJ whole genome shotgun (WGS) entry which is preliminary data.</text>
</comment>
<feature type="domain" description="ABC transmembrane type-2" evidence="9">
    <location>
        <begin position="161"/>
        <end position="404"/>
    </location>
</feature>
<protein>
    <recommendedName>
        <fullName evidence="8">Transport permease protein</fullName>
    </recommendedName>
</protein>
<keyword evidence="5 8" id="KW-0812">Transmembrane</keyword>
<evidence type="ECO:0000256" key="8">
    <source>
        <dbReference type="RuleBase" id="RU361157"/>
    </source>
</evidence>
<dbReference type="GO" id="GO:0140359">
    <property type="term" value="F:ABC-type transporter activity"/>
    <property type="evidence" value="ECO:0007669"/>
    <property type="project" value="InterPro"/>
</dbReference>
<comment type="subcellular location">
    <subcellularLocation>
        <location evidence="1 8">Cell membrane</location>
        <topology evidence="1 8">Multi-pass membrane protein</topology>
    </subcellularLocation>
</comment>
<dbReference type="InterPro" id="IPR013525">
    <property type="entry name" value="ABC2_TM"/>
</dbReference>
<evidence type="ECO:0000256" key="3">
    <source>
        <dbReference type="ARBA" id="ARBA00022448"/>
    </source>
</evidence>
<evidence type="ECO:0000256" key="1">
    <source>
        <dbReference type="ARBA" id="ARBA00004651"/>
    </source>
</evidence>
<keyword evidence="6 8" id="KW-1133">Transmembrane helix</keyword>
<keyword evidence="3 8" id="KW-0813">Transport</keyword>
<dbReference type="PANTHER" id="PTHR30294:SF44">
    <property type="entry name" value="MULTIDRUG ABC TRANSPORTER PERMEASE YBHR-RELATED"/>
    <property type="match status" value="1"/>
</dbReference>
<reference evidence="10 11" key="1">
    <citation type="submission" date="2020-08" db="EMBL/GenBank/DDBJ databases">
        <title>Genomic Encyclopedia of Type Strains, Phase IV (KMG-IV): sequencing the most valuable type-strain genomes for metagenomic binning, comparative biology and taxonomic classification.</title>
        <authorList>
            <person name="Goeker M."/>
        </authorList>
    </citation>
    <scope>NUCLEOTIDE SEQUENCE [LARGE SCALE GENOMIC DNA]</scope>
    <source>
        <strain evidence="10 11">DSM 11275</strain>
    </source>
</reference>
<dbReference type="RefSeq" id="WP_246387974.1">
    <property type="nucleotide sequence ID" value="NZ_JACHGO010000002.1"/>
</dbReference>
<evidence type="ECO:0000256" key="5">
    <source>
        <dbReference type="ARBA" id="ARBA00022692"/>
    </source>
</evidence>
<dbReference type="InterPro" id="IPR000412">
    <property type="entry name" value="ABC_2_transport"/>
</dbReference>
<keyword evidence="4 8" id="KW-1003">Cell membrane</keyword>
<dbReference type="Proteomes" id="UP000539075">
    <property type="component" value="Unassembled WGS sequence"/>
</dbReference>
<feature type="transmembrane region" description="Helical" evidence="8">
    <location>
        <begin position="212"/>
        <end position="235"/>
    </location>
</feature>
<evidence type="ECO:0000256" key="2">
    <source>
        <dbReference type="ARBA" id="ARBA00007783"/>
    </source>
</evidence>
<evidence type="ECO:0000256" key="7">
    <source>
        <dbReference type="ARBA" id="ARBA00023136"/>
    </source>
</evidence>
<comment type="similarity">
    <text evidence="2 8">Belongs to the ABC-2 integral membrane protein family.</text>
</comment>
<dbReference type="Pfam" id="PF12698">
    <property type="entry name" value="ABC2_membrane_3"/>
    <property type="match status" value="1"/>
</dbReference>
<gene>
    <name evidence="10" type="ORF">HNQ38_000732</name>
</gene>
<evidence type="ECO:0000313" key="10">
    <source>
        <dbReference type="EMBL" id="MBB5142653.1"/>
    </source>
</evidence>
<evidence type="ECO:0000259" key="9">
    <source>
        <dbReference type="PROSITE" id="PS51012"/>
    </source>
</evidence>
<dbReference type="InterPro" id="IPR047817">
    <property type="entry name" value="ABC2_TM_bact-type"/>
</dbReference>
<feature type="transmembrane region" description="Helical" evidence="8">
    <location>
        <begin position="322"/>
        <end position="340"/>
    </location>
</feature>
<dbReference type="AlphaFoldDB" id="A0A7W8FED0"/>
<dbReference type="PANTHER" id="PTHR30294">
    <property type="entry name" value="MEMBRANE COMPONENT OF ABC TRANSPORTER YHHJ-RELATED"/>
    <property type="match status" value="1"/>
</dbReference>
<feature type="transmembrane region" description="Helical" evidence="8">
    <location>
        <begin position="256"/>
        <end position="281"/>
    </location>
</feature>
<sequence>MAGRSTVSSASPLAKGFWARAAARLGDFFPRLNVRRMAVIVRKELLVLLCNRVSRMLIIVPPLMQIVIFGWAATMEVRNVDVAVLNYDSGRWSRDILHAIEGSPTFRGVGHLQGEGQIRPAIDQQKALFVLVFDEEFSRRIDRGEPAEAQVILDGRRSNAAQIAAYYLERMVAQVAAATPRGEAMQSAAAEVPRLDIRMRCWFNPNLEFQWFFLPNLIGMLSFMLGLVVTGLSVAREREVGTFDQLLVSPAIPTEIALAKLVPGCLIGMIHGTIFLLISVFGFGVPFTGSVVLLYLAMLVFAAAAGGVGLMVSSLSATQQQAFLGAFTVGVPCILISGSVTPVMNMPLFLQHASQLNPLRHFTAITQGVFLKDITVAAAAVSLGKITCISIVTVGVAVWMFRRKA</sequence>
<feature type="transmembrane region" description="Helical" evidence="8">
    <location>
        <begin position="376"/>
        <end position="401"/>
    </location>
</feature>
<name>A0A7W8FED0_9BACT</name>
<evidence type="ECO:0000313" key="11">
    <source>
        <dbReference type="Proteomes" id="UP000539075"/>
    </source>
</evidence>
<evidence type="ECO:0000256" key="6">
    <source>
        <dbReference type="ARBA" id="ARBA00022989"/>
    </source>
</evidence>
<evidence type="ECO:0000256" key="4">
    <source>
        <dbReference type="ARBA" id="ARBA00022475"/>
    </source>
</evidence>
<keyword evidence="7 8" id="KW-0472">Membrane</keyword>
<dbReference type="InterPro" id="IPR051449">
    <property type="entry name" value="ABC-2_transporter_component"/>
</dbReference>
<comment type="caution">
    <text evidence="8">Lacks conserved residue(s) required for the propagation of feature annotation.</text>
</comment>
<dbReference type="Gene3D" id="3.40.1710.10">
    <property type="entry name" value="abc type-2 transporter like domain"/>
    <property type="match status" value="1"/>
</dbReference>
<dbReference type="PROSITE" id="PS51012">
    <property type="entry name" value="ABC_TM2"/>
    <property type="match status" value="1"/>
</dbReference>
<dbReference type="GO" id="GO:0043190">
    <property type="term" value="C:ATP-binding cassette (ABC) transporter complex"/>
    <property type="evidence" value="ECO:0007669"/>
    <property type="project" value="InterPro"/>
</dbReference>
<accession>A0A7W8FED0</accession>
<feature type="transmembrane region" description="Helical" evidence="8">
    <location>
        <begin position="287"/>
        <end position="310"/>
    </location>
</feature>